<accession>A0ABU8WLB3</accession>
<dbReference type="EMBL" id="JBBKZT010000007">
    <property type="protein sequence ID" value="MEJ8848336.1"/>
    <property type="molecule type" value="Genomic_DNA"/>
</dbReference>
<proteinExistence type="predicted"/>
<dbReference type="RefSeq" id="WP_340343465.1">
    <property type="nucleotide sequence ID" value="NZ_JBBKZT010000007.1"/>
</dbReference>
<dbReference type="Proteomes" id="UP001385892">
    <property type="component" value="Unassembled WGS sequence"/>
</dbReference>
<protein>
    <recommendedName>
        <fullName evidence="3">Fibronectin type-III domain-containing protein</fullName>
    </recommendedName>
</protein>
<sequence length="2551" mass="268713">MDLTTLKQALQPVDGRVTIAKSGFPGLANLIDECYGGQSIVIDEVLSPSDGADGPVIRDGRMSFLGQPATPVTATFSLVSGAVQATLRHTLPVVAGWKFSDIFPFPDLPDVHDWRKTGEKPRTIPLDDLQFASAALHVTNLAQLVGEVALRPGINFVGQVALAGQTPAGGVTGAIHTTFGVVGAELTLFGTIRFPREQAEALASPDALWDGAPGRPVPPGILLQARLGRSLALGAQAGGLKFGDVCFRLYSPLSIAWLEDNPSYAPLLAYTGALELPNAGLPAGLAITARQQLGANELLFTGRFANASVANLTRLDDLFGSKDVHGAMGVLGEAIGKLELMSATLAVDMKEKGGVDLTNASVTLGFPDLHWQVFDDILEIESIAAQVDVPRPFGASPTDSMSRFRGERLDVTVHGRARIFRKAFVFTGTTRDPFTLHARLAQDETLSLSDVLATWPGSLPALRQDVVIDYLAFDARHSRTGANTFAFAARVRAEPKLEIAAGLALSEVVVQLTATSEPPYGAISALLTLAGTDLHLETRKSGDTWRFIGALASERTIDFQALVKERVDPGLDLPSVQGFPRTLTLKTAEASLELPDGVFDFTGAADIDWPFAIGSASFTLKSLKGSVHLEDGPGGKWGSVSGAIRFAGMEGTGTMRLGSGVDEIVTVQVKTLASPHAFSVRSAFDGVGEGARFAKIVPAEMVQRLPRISGFSASMNLTKQVYLVEGSLEGFGWAWFLYHGIDGVGAAPARGTYLFAAGLGAGFRFQRLMPSLAAIDELLTVQDAMLCIYSVDGADHATGFTTMRTLASTLVKQSGVGWPLTDATAGELVDDRGLLLTATLGVPNVFGKDYNFRGSLLVTSQLMRGQLAAWASPASGSAAQRISNPFSLPGLEIEELQLQATQSLDEPRPAPTLTLLGRVRIGRLPVAGAADKRALFVAKLGLAQGKPALMAIALDSDLDVGAFLAQCFTGDGAKWPSGFVDLAFKAGSRIYYLADLPGAALWQDEPAHPYEPGFNVEARAELALGSAMIPFRFTFRSKLDSSGRPVGFLATGGLDAPVELGCLSLASDQHVGHAYVAGPAVRIDMTDAKQPQFGLVAGLNFFGRAIVSADFRLSRTPTGATLLDGRVRSAESLGVFGKLSFGFRYLRSADGRRQTLAIEDWSMFKLPEQLIDIVATIKQLADASEGVGCGDLAAYLLEQTMSTTFGVTPTISGDTGAPVFSVRLTCAMHLGGVDGPVLMEWDPVTVPIPLPKDTTFDELADCVRRGISGAASVIVQALLKQPDKVAMFLALTFGPKAAAYAVDLLCRRLRMPGGGVQPIIAPAVPTLVGSAWGSIVAAGGAAVLTAAAVLGILAALIKKAQESGDSPPPPAKPDELATPALVRFDYDGSALQAEWKAVAFAGSYEVEVMGPVPVVTRVTGVTAATTATAGGALVAAPYRCRVRARRGEAQGPWSATLTCRLEQLIAPPLRLALAGLADARQLEAAWAQLPGGPWTLDLELLRDGTPVDTLRAIPGEVTMKQWPVDGLAAGRYTVRLAVRGAAPNHLASGWSAPSSVVVKLAPPVVQALRFDNAADGGKDNLRATWQWPGDVAGVAFEARLVVDGVAVPDVPNRAAATGAEFDPANLAVQTYRVIARAHAEPASPGFAFTAASDWSAPSDCAIAKLAVPQSLDVRAGAHEASVDVSIGVVGAGADAFHARLFRTGGAASRVEAAAGAVATLLLDDDYHGPAQVGVRSARRDGTAIASDWVKRDIVRLAPPSEAFCRYDRAGARLEVQAWSPDPMADPTPCELELQVFAGVEPVRPGSARMIPPGGQPAIGDIAVSVLPPGPLQVRVRACDAAPALRFASAWRVIPQTLHKLDKAVVANLAFHLASGRVRIAFGNPGLDRTVIREATFGDPADGAIGSASGPEIECPEPFGAGNHGSRLVQTRLASTAPEVINGDWLAAESAWTLTKFAPPTGVSLAWDEAADKFSMDFKAAAGSGTYEAQALVDGQPWGDIMPCAPGARHIAFDHIPSACAIAVRVRSTGPAPRTVRGDWVTSAALARGGVNVAQPTLHYTPGQDVIEVEWAAAGSAMRLAAQVLSEGTKPVGGVAVADAPAGTPVRASLRFGDLLEPGEVRVRYRTLPTNASQAPGVWTTSTATLARLLPASRLLQSSYVDGTLTLQLEVEVHLRRHPFSPPSAFALGFYTGRPGSVVPMVRAGANADDPWRATLAFSSEQLPSLPHAARVVTVGEIDRTIDGRPVELASTLRALERPVITRLHYEHGELAVWLADMSAQPAFPPSGMVRPYRLRIDSGNGTAKTLDLQPSMSRSGVCIKLEVDMLAGLPAASTWTVSAQQLGVYAPFETYLIGSGPWSAPVKVLAAEPVSRRLGPSRGQDGTRFTQPESAFDDIELVQELKLPLTEIVVYMMDFYVCALEACYGHGEQRKVLLRGATTYRSTSERIQVPPGGITRISGCAAKRGRAMWDMRVCGMAFFTAQSGQPFAQVGHVNAGSADTPFSFDALPGEAILAFFGWTYAGSQAEMDELGTGFLGSLGAWACKAASEPMN</sequence>
<gene>
    <name evidence="1" type="ORF">WKW82_16885</name>
</gene>
<keyword evidence="2" id="KW-1185">Reference proteome</keyword>
<evidence type="ECO:0000313" key="1">
    <source>
        <dbReference type="EMBL" id="MEJ8848336.1"/>
    </source>
</evidence>
<name>A0ABU8WLB3_9BURK</name>
<reference evidence="1 2" key="1">
    <citation type="submission" date="2024-03" db="EMBL/GenBank/DDBJ databases">
        <title>Novel species of the genus Variovorax.</title>
        <authorList>
            <person name="Liu Q."/>
            <person name="Xin Y.-H."/>
        </authorList>
    </citation>
    <scope>NUCLEOTIDE SEQUENCE [LARGE SCALE GENOMIC DNA]</scope>
    <source>
        <strain evidence="1 2">KACC 18900</strain>
    </source>
</reference>
<comment type="caution">
    <text evidence="1">The sequence shown here is derived from an EMBL/GenBank/DDBJ whole genome shotgun (WGS) entry which is preliminary data.</text>
</comment>
<organism evidence="1 2">
    <name type="scientific">Variovorax rhizosphaerae</name>
    <dbReference type="NCBI Taxonomy" id="1836200"/>
    <lineage>
        <taxon>Bacteria</taxon>
        <taxon>Pseudomonadati</taxon>
        <taxon>Pseudomonadota</taxon>
        <taxon>Betaproteobacteria</taxon>
        <taxon>Burkholderiales</taxon>
        <taxon>Comamonadaceae</taxon>
        <taxon>Variovorax</taxon>
    </lineage>
</organism>
<evidence type="ECO:0008006" key="3">
    <source>
        <dbReference type="Google" id="ProtNLM"/>
    </source>
</evidence>
<evidence type="ECO:0000313" key="2">
    <source>
        <dbReference type="Proteomes" id="UP001385892"/>
    </source>
</evidence>